<dbReference type="GO" id="GO:0005524">
    <property type="term" value="F:ATP binding"/>
    <property type="evidence" value="ECO:0007669"/>
    <property type="project" value="InterPro"/>
</dbReference>
<dbReference type="PANTHER" id="PTHR44167:SF24">
    <property type="entry name" value="SERINE_THREONINE-PROTEIN KINASE CHK2"/>
    <property type="match status" value="1"/>
</dbReference>
<reference evidence="3 4" key="1">
    <citation type="journal article" date="2015" name="Fungal Genet. Biol.">
        <title>Evolution of novel wood decay mechanisms in Agaricales revealed by the genome sequences of Fistulina hepatica and Cylindrobasidium torrendii.</title>
        <authorList>
            <person name="Floudas D."/>
            <person name="Held B.W."/>
            <person name="Riley R."/>
            <person name="Nagy L.G."/>
            <person name="Koehler G."/>
            <person name="Ransdell A.S."/>
            <person name="Younus H."/>
            <person name="Chow J."/>
            <person name="Chiniquy J."/>
            <person name="Lipzen A."/>
            <person name="Tritt A."/>
            <person name="Sun H."/>
            <person name="Haridas S."/>
            <person name="LaButti K."/>
            <person name="Ohm R.A."/>
            <person name="Kues U."/>
            <person name="Blanchette R.A."/>
            <person name="Grigoriev I.V."/>
            <person name="Minto R.E."/>
            <person name="Hibbett D.S."/>
        </authorList>
    </citation>
    <scope>NUCLEOTIDE SEQUENCE [LARGE SCALE GENOMIC DNA]</scope>
    <source>
        <strain evidence="3 4">FP15055 ss-10</strain>
    </source>
</reference>
<dbReference type="Gene3D" id="3.30.200.20">
    <property type="entry name" value="Phosphorylase Kinase, domain 1"/>
    <property type="match status" value="1"/>
</dbReference>
<dbReference type="InterPro" id="IPR000719">
    <property type="entry name" value="Prot_kinase_dom"/>
</dbReference>
<dbReference type="EMBL" id="KN880456">
    <property type="protein sequence ID" value="KIY71289.1"/>
    <property type="molecule type" value="Genomic_DNA"/>
</dbReference>
<dbReference type="CDD" id="cd00180">
    <property type="entry name" value="PKc"/>
    <property type="match status" value="1"/>
</dbReference>
<keyword evidence="3" id="KW-0808">Transferase</keyword>
<dbReference type="PROSITE" id="PS00108">
    <property type="entry name" value="PROTEIN_KINASE_ST"/>
    <property type="match status" value="1"/>
</dbReference>
<dbReference type="InterPro" id="IPR008271">
    <property type="entry name" value="Ser/Thr_kinase_AS"/>
</dbReference>
<evidence type="ECO:0000259" key="2">
    <source>
        <dbReference type="PROSITE" id="PS50011"/>
    </source>
</evidence>
<feature type="compositionally biased region" description="Basic residues" evidence="1">
    <location>
        <begin position="16"/>
        <end position="27"/>
    </location>
</feature>
<evidence type="ECO:0000313" key="3">
    <source>
        <dbReference type="EMBL" id="KIY71289.1"/>
    </source>
</evidence>
<feature type="region of interest" description="Disordered" evidence="1">
    <location>
        <begin position="16"/>
        <end position="40"/>
    </location>
</feature>
<proteinExistence type="predicted"/>
<sequence length="440" mass="49360">MPSFLKSARAALALKFKRASKRPRPARPARAGGAPEQPLPPIQRVFVDRETCLLDIAPAPVVEDDPYDFDSTIAPTVTPLVSGSRHSAHIPGWPPTLPAAEEAHLKSWSQVASAGLSWQTDNHQGAPAASREERTPTPSENIIGSTIVIRTTPYIFLERAGGGTYGQVYIVRSGFRKIHAIKVIPKSKHGLMFSGTNELDDHASRDNLVKREVEALTAIRNAWSPNLVYAIDFGEDLKYSYIITDAHPMSLSQRLRMLAREDMPVPPEERLWYMQQLVKAVTKLHELDYAHLDIKPENIMIKANGYLCLIDLGCAVRGPTQTCGAWGTNDYAADEVGVDRWEDHDVKTFDPKMADVYSLGQTLMDVYLTPVRRHSPEFLMGRLRTEDQKTCNLIELMTAQSVDERFTLEEVRRVLSFTDWDALRRQELVAPFIPPRILLS</sequence>
<organism evidence="3 4">
    <name type="scientific">Cylindrobasidium torrendii FP15055 ss-10</name>
    <dbReference type="NCBI Taxonomy" id="1314674"/>
    <lineage>
        <taxon>Eukaryota</taxon>
        <taxon>Fungi</taxon>
        <taxon>Dikarya</taxon>
        <taxon>Basidiomycota</taxon>
        <taxon>Agaricomycotina</taxon>
        <taxon>Agaricomycetes</taxon>
        <taxon>Agaricomycetidae</taxon>
        <taxon>Agaricales</taxon>
        <taxon>Marasmiineae</taxon>
        <taxon>Physalacriaceae</taxon>
        <taxon>Cylindrobasidium</taxon>
    </lineage>
</organism>
<dbReference type="GO" id="GO:0005634">
    <property type="term" value="C:nucleus"/>
    <property type="evidence" value="ECO:0007669"/>
    <property type="project" value="TreeGrafter"/>
</dbReference>
<gene>
    <name evidence="3" type="ORF">CYLTODRAFT_441377</name>
</gene>
<dbReference type="PROSITE" id="PS50011">
    <property type="entry name" value="PROTEIN_KINASE_DOM"/>
    <property type="match status" value="1"/>
</dbReference>
<dbReference type="GO" id="GO:0044773">
    <property type="term" value="P:mitotic DNA damage checkpoint signaling"/>
    <property type="evidence" value="ECO:0007669"/>
    <property type="project" value="TreeGrafter"/>
</dbReference>
<dbReference type="InterPro" id="IPR011009">
    <property type="entry name" value="Kinase-like_dom_sf"/>
</dbReference>
<dbReference type="STRING" id="1314674.A0A0D7BMB3"/>
<dbReference type="Pfam" id="PF00069">
    <property type="entry name" value="Pkinase"/>
    <property type="match status" value="1"/>
</dbReference>
<keyword evidence="3" id="KW-0418">Kinase</keyword>
<dbReference type="GO" id="GO:0005737">
    <property type="term" value="C:cytoplasm"/>
    <property type="evidence" value="ECO:0007669"/>
    <property type="project" value="TreeGrafter"/>
</dbReference>
<accession>A0A0D7BMB3</accession>
<dbReference type="PANTHER" id="PTHR44167">
    <property type="entry name" value="OVARIAN-SPECIFIC SERINE/THREONINE-PROTEIN KINASE LOK-RELATED"/>
    <property type="match status" value="1"/>
</dbReference>
<protein>
    <submittedName>
        <fullName evidence="3">Kinase-like protein</fullName>
    </submittedName>
</protein>
<dbReference type="GO" id="GO:0004674">
    <property type="term" value="F:protein serine/threonine kinase activity"/>
    <property type="evidence" value="ECO:0007669"/>
    <property type="project" value="TreeGrafter"/>
</dbReference>
<dbReference type="AlphaFoldDB" id="A0A0D7BMB3"/>
<dbReference type="Gene3D" id="1.10.510.10">
    <property type="entry name" value="Transferase(Phosphotransferase) domain 1"/>
    <property type="match status" value="1"/>
</dbReference>
<evidence type="ECO:0000256" key="1">
    <source>
        <dbReference type="SAM" id="MobiDB-lite"/>
    </source>
</evidence>
<feature type="domain" description="Protein kinase" evidence="2">
    <location>
        <begin position="154"/>
        <end position="418"/>
    </location>
</feature>
<name>A0A0D7BMB3_9AGAR</name>
<dbReference type="Proteomes" id="UP000054007">
    <property type="component" value="Unassembled WGS sequence"/>
</dbReference>
<dbReference type="SMART" id="SM00220">
    <property type="entry name" value="S_TKc"/>
    <property type="match status" value="1"/>
</dbReference>
<dbReference type="SUPFAM" id="SSF56112">
    <property type="entry name" value="Protein kinase-like (PK-like)"/>
    <property type="match status" value="1"/>
</dbReference>
<feature type="region of interest" description="Disordered" evidence="1">
    <location>
        <begin position="119"/>
        <end position="139"/>
    </location>
</feature>
<keyword evidence="4" id="KW-1185">Reference proteome</keyword>
<evidence type="ECO:0000313" key="4">
    <source>
        <dbReference type="Proteomes" id="UP000054007"/>
    </source>
</evidence>
<dbReference type="OrthoDB" id="4062651at2759"/>